<dbReference type="EMBL" id="FMXR01000008">
    <property type="protein sequence ID" value="SDB16351.1"/>
    <property type="molecule type" value="Genomic_DNA"/>
</dbReference>
<proteinExistence type="predicted"/>
<reference evidence="1 2" key="1">
    <citation type="submission" date="2016-10" db="EMBL/GenBank/DDBJ databases">
        <authorList>
            <person name="de Groot N.N."/>
        </authorList>
    </citation>
    <scope>NUCLEOTIDE SEQUENCE [LARGE SCALE GENOMIC DNA]</scope>
    <source>
        <strain evidence="1 2">DSM 3217</strain>
    </source>
</reference>
<evidence type="ECO:0000313" key="2">
    <source>
        <dbReference type="Proteomes" id="UP000199228"/>
    </source>
</evidence>
<evidence type="ECO:0000313" key="1">
    <source>
        <dbReference type="EMBL" id="SDB16351.1"/>
    </source>
</evidence>
<name>A0A1G6B6V9_EUBOX</name>
<accession>A0A1G6B6V9</accession>
<sequence length="345" mass="39736">MSDAMLYEKFKGVCLSEREYQSLEDTGEIPRWLITCVGGIQNLSKNKSSAGKYTGKFTDAIRKYDQLMFLEEDKPLGCDYEQRICMNLFRNILVFSITPGYDADKKRYETMVPLVKPVAIPLVKVTSGKTSSVVDADGTTRYLFTVSFTDGSAYRALLFTEKDGEISMDHNWSLAVNSDIYSDVISGEVLAKEEIAAYLEKLENVFEKRLEERFDFEQRRGILKLLFEEPMCSELATGIYATADGFADMIIDHLDKLAYTQIARDLNREIKPHLDLKKEALKKSQGYRDQFDKNRRKLWGAGLVRQRRMKPLLLELQENAKKEDKRAMQEQQISRDICLEIIDKM</sequence>
<protein>
    <submittedName>
        <fullName evidence="1">Uncharacterized protein</fullName>
    </submittedName>
</protein>
<dbReference type="AlphaFoldDB" id="A0A1G6B6V9"/>
<dbReference type="RefSeq" id="WP_090173324.1">
    <property type="nucleotide sequence ID" value="NZ_FMXR01000008.1"/>
</dbReference>
<keyword evidence="2" id="KW-1185">Reference proteome</keyword>
<dbReference type="STRING" id="1732.SAMN02910417_01246"/>
<dbReference type="Proteomes" id="UP000199228">
    <property type="component" value="Unassembled WGS sequence"/>
</dbReference>
<gene>
    <name evidence="1" type="ORF">SAMN02910417_01246</name>
</gene>
<organism evidence="1 2">
    <name type="scientific">Eubacterium oxidoreducens</name>
    <dbReference type="NCBI Taxonomy" id="1732"/>
    <lineage>
        <taxon>Bacteria</taxon>
        <taxon>Bacillati</taxon>
        <taxon>Bacillota</taxon>
        <taxon>Clostridia</taxon>
        <taxon>Eubacteriales</taxon>
        <taxon>Eubacteriaceae</taxon>
        <taxon>Eubacterium</taxon>
    </lineage>
</organism>